<dbReference type="InterPro" id="IPR010434">
    <property type="entry name" value="DUF1033"/>
</dbReference>
<dbReference type="EMBL" id="JARQBJ010000002">
    <property type="protein sequence ID" value="MDT2809583.1"/>
    <property type="molecule type" value="Genomic_DNA"/>
</dbReference>
<dbReference type="AlphaFoldDB" id="A0AAW8TTG7"/>
<name>A0AAW8TTG7_9ENTE</name>
<reference evidence="1" key="1">
    <citation type="submission" date="2023-03" db="EMBL/GenBank/DDBJ databases">
        <authorList>
            <person name="Shen W."/>
            <person name="Cai J."/>
        </authorList>
    </citation>
    <scope>NUCLEOTIDE SEQUENCE</scope>
    <source>
        <strain evidence="1">B226-2</strain>
    </source>
</reference>
<dbReference type="Proteomes" id="UP001256711">
    <property type="component" value="Unassembled WGS sequence"/>
</dbReference>
<evidence type="ECO:0000313" key="1">
    <source>
        <dbReference type="EMBL" id="MDT2809583.1"/>
    </source>
</evidence>
<evidence type="ECO:0000313" key="2">
    <source>
        <dbReference type="Proteomes" id="UP001256711"/>
    </source>
</evidence>
<dbReference type="Pfam" id="PF06279">
    <property type="entry name" value="DUF1033"/>
    <property type="match status" value="1"/>
</dbReference>
<dbReference type="RefSeq" id="WP_071860532.1">
    <property type="nucleotide sequence ID" value="NZ_CABJBY010000011.1"/>
</dbReference>
<organism evidence="1 2">
    <name type="scientific">Enterococcus asini</name>
    <dbReference type="NCBI Taxonomy" id="57732"/>
    <lineage>
        <taxon>Bacteria</taxon>
        <taxon>Bacillati</taxon>
        <taxon>Bacillota</taxon>
        <taxon>Bacilli</taxon>
        <taxon>Lactobacillales</taxon>
        <taxon>Enterococcaceae</taxon>
        <taxon>Enterococcus</taxon>
    </lineage>
</organism>
<proteinExistence type="predicted"/>
<accession>A0AAW8TTG7</accession>
<comment type="caution">
    <text evidence="1">The sequence shown here is derived from an EMBL/GenBank/DDBJ whole genome shotgun (WGS) entry which is preliminary data.</text>
</comment>
<protein>
    <submittedName>
        <fullName evidence="1">DUF1033 family protein</fullName>
    </submittedName>
</protein>
<gene>
    <name evidence="1" type="ORF">P7H43_03735</name>
</gene>
<sequence>MYQVVIMHGDNEPWWFFEDWRKDICCEKQFDQEAAAIAFYQEEWTRLMQEYPERSAKPNYLAAFWREEDERWCEECDDYLQQYTGLALLKDYQPVKEVSDSAYYQELHGQAKCRVCNR</sequence>